<keyword evidence="1" id="KW-1133">Transmembrane helix</keyword>
<feature type="transmembrane region" description="Helical" evidence="1">
    <location>
        <begin position="84"/>
        <end position="104"/>
    </location>
</feature>
<evidence type="ECO:0000256" key="1">
    <source>
        <dbReference type="SAM" id="Phobius"/>
    </source>
</evidence>
<dbReference type="AlphaFoldDB" id="M0EWB5"/>
<dbReference type="EMBL" id="AOJM01000036">
    <property type="protein sequence ID" value="ELZ50719.1"/>
    <property type="molecule type" value="Genomic_DNA"/>
</dbReference>
<feature type="transmembrane region" description="Helical" evidence="1">
    <location>
        <begin position="5"/>
        <end position="25"/>
    </location>
</feature>
<gene>
    <name evidence="2" type="ORF">C465_05236</name>
</gene>
<proteinExistence type="predicted"/>
<keyword evidence="3" id="KW-1185">Reference proteome</keyword>
<reference evidence="2 3" key="1">
    <citation type="journal article" date="2014" name="PLoS Genet.">
        <title>Phylogenetically driven sequencing of extremely halophilic archaea reveals strategies for static and dynamic osmo-response.</title>
        <authorList>
            <person name="Becker E.A."/>
            <person name="Seitzer P.M."/>
            <person name="Tritt A."/>
            <person name="Larsen D."/>
            <person name="Krusor M."/>
            <person name="Yao A.I."/>
            <person name="Wu D."/>
            <person name="Madern D."/>
            <person name="Eisen J.A."/>
            <person name="Darling A.E."/>
            <person name="Facciotti M.T."/>
        </authorList>
    </citation>
    <scope>NUCLEOTIDE SEQUENCE [LARGE SCALE GENOMIC DNA]</scope>
    <source>
        <strain evidence="2 3">JCM 9100</strain>
    </source>
</reference>
<evidence type="ECO:0000313" key="3">
    <source>
        <dbReference type="Proteomes" id="UP000011526"/>
    </source>
</evidence>
<sequence>MLTTFLEVVFGVVSQLVDIVLLLFGGSEPGRFNAPGETLGLADVPVAVAQALGGAGASFGTTILDAIRGLNAAVFEAAGVLGPFTPVVVAAVVITEVVVAIVVLRRIVYIVADLLQLGGLTE</sequence>
<protein>
    <submittedName>
        <fullName evidence="2">Uncharacterized protein</fullName>
    </submittedName>
</protein>
<comment type="caution">
    <text evidence="2">The sequence shown here is derived from an EMBL/GenBank/DDBJ whole genome shotgun (WGS) entry which is preliminary data.</text>
</comment>
<name>M0EWB5_9EURY</name>
<evidence type="ECO:0000313" key="2">
    <source>
        <dbReference type="EMBL" id="ELZ50719.1"/>
    </source>
</evidence>
<accession>M0EWB5</accession>
<keyword evidence="1" id="KW-0472">Membrane</keyword>
<dbReference type="PATRIC" id="fig|1227467.4.peg.992"/>
<dbReference type="Proteomes" id="UP000011526">
    <property type="component" value="Unassembled WGS sequence"/>
</dbReference>
<keyword evidence="1" id="KW-0812">Transmembrane</keyword>
<organism evidence="2 3">
    <name type="scientific">Halorubrum distributum JCM 9100</name>
    <dbReference type="NCBI Taxonomy" id="1227467"/>
    <lineage>
        <taxon>Archaea</taxon>
        <taxon>Methanobacteriati</taxon>
        <taxon>Methanobacteriota</taxon>
        <taxon>Stenosarchaea group</taxon>
        <taxon>Halobacteria</taxon>
        <taxon>Halobacteriales</taxon>
        <taxon>Haloferacaceae</taxon>
        <taxon>Halorubrum</taxon>
        <taxon>Halorubrum distributum group</taxon>
    </lineage>
</organism>